<feature type="domain" description="HTH asnC-type" evidence="4">
    <location>
        <begin position="6"/>
        <end position="67"/>
    </location>
</feature>
<dbReference type="Gene3D" id="1.10.10.10">
    <property type="entry name" value="Winged helix-like DNA-binding domain superfamily/Winged helix DNA-binding domain"/>
    <property type="match status" value="1"/>
</dbReference>
<keyword evidence="3" id="KW-0804">Transcription</keyword>
<dbReference type="KEGG" id="parq:DSM112329_03650"/>
<keyword evidence="1" id="KW-0805">Transcription regulation</keyword>
<dbReference type="SMART" id="SM00344">
    <property type="entry name" value="HTH_ASNC"/>
    <property type="match status" value="1"/>
</dbReference>
<dbReference type="SUPFAM" id="SSF46785">
    <property type="entry name" value="Winged helix' DNA-binding domain"/>
    <property type="match status" value="1"/>
</dbReference>
<evidence type="ECO:0000256" key="1">
    <source>
        <dbReference type="ARBA" id="ARBA00023015"/>
    </source>
</evidence>
<sequence length="148" mass="16053">MAEVELDGTDVEIVDLLVADARRSLADIGRLVSLSPPAVKRRIDRLEESGVITGYTTVVDHAKLGRPLEAFTELRFAGNTRVDDIAGVAKGLPEVQAIYTMAGDPDALALIRVRDVEDLKRVIDRMRSTGKIVGTKTLMVLGAWSPGR</sequence>
<dbReference type="RefSeq" id="WP_354697990.1">
    <property type="nucleotide sequence ID" value="NZ_CP114014.1"/>
</dbReference>
<dbReference type="InterPro" id="IPR011991">
    <property type="entry name" value="ArsR-like_HTH"/>
</dbReference>
<gene>
    <name evidence="5" type="primary">lrpC_1</name>
    <name evidence="5" type="ORF">DSM112329_03650</name>
</gene>
<evidence type="ECO:0000259" key="4">
    <source>
        <dbReference type="PROSITE" id="PS50956"/>
    </source>
</evidence>
<evidence type="ECO:0000256" key="3">
    <source>
        <dbReference type="ARBA" id="ARBA00023163"/>
    </source>
</evidence>
<dbReference type="InterPro" id="IPR036390">
    <property type="entry name" value="WH_DNA-bd_sf"/>
</dbReference>
<dbReference type="Pfam" id="PF13404">
    <property type="entry name" value="HTH_AsnC-type"/>
    <property type="match status" value="1"/>
</dbReference>
<dbReference type="InterPro" id="IPR036388">
    <property type="entry name" value="WH-like_DNA-bd_sf"/>
</dbReference>
<dbReference type="PANTHER" id="PTHR30154">
    <property type="entry name" value="LEUCINE-RESPONSIVE REGULATORY PROTEIN"/>
    <property type="match status" value="1"/>
</dbReference>
<dbReference type="CDD" id="cd00090">
    <property type="entry name" value="HTH_ARSR"/>
    <property type="match status" value="1"/>
</dbReference>
<keyword evidence="2" id="KW-0238">DNA-binding</keyword>
<dbReference type="GO" id="GO:0005829">
    <property type="term" value="C:cytosol"/>
    <property type="evidence" value="ECO:0007669"/>
    <property type="project" value="TreeGrafter"/>
</dbReference>
<dbReference type="EMBL" id="CP114014">
    <property type="protein sequence ID" value="XAY06772.1"/>
    <property type="molecule type" value="Genomic_DNA"/>
</dbReference>
<dbReference type="InterPro" id="IPR019888">
    <property type="entry name" value="Tscrpt_reg_AsnC-like"/>
</dbReference>
<dbReference type="AlphaFoldDB" id="A0AAU7AYI7"/>
<proteinExistence type="predicted"/>
<organism evidence="5">
    <name type="scientific">Paraconexibacter sp. AEG42_29</name>
    <dbReference type="NCBI Taxonomy" id="2997339"/>
    <lineage>
        <taxon>Bacteria</taxon>
        <taxon>Bacillati</taxon>
        <taxon>Actinomycetota</taxon>
        <taxon>Thermoleophilia</taxon>
        <taxon>Solirubrobacterales</taxon>
        <taxon>Paraconexibacteraceae</taxon>
        <taxon>Paraconexibacter</taxon>
    </lineage>
</organism>
<name>A0AAU7AYI7_9ACTN</name>
<dbReference type="Gene3D" id="3.30.70.920">
    <property type="match status" value="1"/>
</dbReference>
<dbReference type="PROSITE" id="PS50956">
    <property type="entry name" value="HTH_ASNC_2"/>
    <property type="match status" value="1"/>
</dbReference>
<evidence type="ECO:0000313" key="5">
    <source>
        <dbReference type="EMBL" id="XAY06772.1"/>
    </source>
</evidence>
<dbReference type="GO" id="GO:0043565">
    <property type="term" value="F:sequence-specific DNA binding"/>
    <property type="evidence" value="ECO:0007669"/>
    <property type="project" value="InterPro"/>
</dbReference>
<dbReference type="InterPro" id="IPR019887">
    <property type="entry name" value="Tscrpt_reg_AsnC/Lrp_C"/>
</dbReference>
<dbReference type="PRINTS" id="PR00033">
    <property type="entry name" value="HTHASNC"/>
</dbReference>
<dbReference type="InterPro" id="IPR000485">
    <property type="entry name" value="AsnC-type_HTH_dom"/>
</dbReference>
<accession>A0AAU7AYI7</accession>
<dbReference type="InterPro" id="IPR011008">
    <property type="entry name" value="Dimeric_a/b-barrel"/>
</dbReference>
<dbReference type="SUPFAM" id="SSF54909">
    <property type="entry name" value="Dimeric alpha+beta barrel"/>
    <property type="match status" value="1"/>
</dbReference>
<dbReference type="Pfam" id="PF01037">
    <property type="entry name" value="AsnC_trans_reg"/>
    <property type="match status" value="1"/>
</dbReference>
<dbReference type="GO" id="GO:0043200">
    <property type="term" value="P:response to amino acid"/>
    <property type="evidence" value="ECO:0007669"/>
    <property type="project" value="TreeGrafter"/>
</dbReference>
<dbReference type="PANTHER" id="PTHR30154:SF45">
    <property type="entry name" value="TRANSCRIPTIONAL REGULATORY PROTEIN (PROBABLY ASNC-FAMILY)-RELATED"/>
    <property type="match status" value="1"/>
</dbReference>
<reference evidence="5" key="1">
    <citation type="submission" date="2022-12" db="EMBL/GenBank/DDBJ databases">
        <title>Paraconexibacter alkalitolerans sp. nov. and Baekduia alba sp. nov., isolated from soil and emended description of the genera Paraconexibacter (Chun et al., 2020) and Baekduia (An et al., 2020).</title>
        <authorList>
            <person name="Vieira S."/>
            <person name="Huber K.J."/>
            <person name="Geppert A."/>
            <person name="Wolf J."/>
            <person name="Neumann-Schaal M."/>
            <person name="Muesken M."/>
            <person name="Overmann J."/>
        </authorList>
    </citation>
    <scope>NUCLEOTIDE SEQUENCE</scope>
    <source>
        <strain evidence="5">AEG42_29</strain>
    </source>
</reference>
<protein>
    <submittedName>
        <fullName evidence="5">HTH-type transcriptional regulator LrpC</fullName>
    </submittedName>
</protein>
<evidence type="ECO:0000256" key="2">
    <source>
        <dbReference type="ARBA" id="ARBA00023125"/>
    </source>
</evidence>